<dbReference type="InterPro" id="IPR012336">
    <property type="entry name" value="Thioredoxin-like_fold"/>
</dbReference>
<dbReference type="PROSITE" id="PS51352">
    <property type="entry name" value="THIOREDOXIN_2"/>
    <property type="match status" value="1"/>
</dbReference>
<accession>A0A1G7SDE2</accession>
<reference evidence="7" key="1">
    <citation type="submission" date="2016-10" db="EMBL/GenBank/DDBJ databases">
        <authorList>
            <person name="Varghese N."/>
            <person name="Submissions S."/>
        </authorList>
    </citation>
    <scope>NUCLEOTIDE SEQUENCE [LARGE SCALE GENOMIC DNA]</scope>
    <source>
        <strain evidence="7">BP1-148</strain>
    </source>
</reference>
<dbReference type="Pfam" id="PF13905">
    <property type="entry name" value="Thioredoxin_8"/>
    <property type="match status" value="1"/>
</dbReference>
<comment type="subcellular location">
    <subcellularLocation>
        <location evidence="1">Cell envelope</location>
    </subcellularLocation>
</comment>
<organism evidence="6 7">
    <name type="scientific">Prevotella communis</name>
    <dbReference type="NCBI Taxonomy" id="2913614"/>
    <lineage>
        <taxon>Bacteria</taxon>
        <taxon>Pseudomonadati</taxon>
        <taxon>Bacteroidota</taxon>
        <taxon>Bacteroidia</taxon>
        <taxon>Bacteroidales</taxon>
        <taxon>Prevotellaceae</taxon>
        <taxon>Prevotella</taxon>
    </lineage>
</organism>
<name>A0A1G7SDE2_9BACT</name>
<keyword evidence="7" id="KW-1185">Reference proteome</keyword>
<dbReference type="GO" id="GO:0030313">
    <property type="term" value="C:cell envelope"/>
    <property type="evidence" value="ECO:0007669"/>
    <property type="project" value="UniProtKB-SubCell"/>
</dbReference>
<sequence length="556" mass="64003">MKKSIIAFLLTLLIIPIGMEAKKKVKKEEVPQLLNYPSADWNEYRMHGGEMVIKGHVTADDSAKLKQLSNNVRIIMRDHIVRKEETIPFKVEEDGTLSLNIHVPYPMFILVYPLAGVYACPGDTVELTYDATKPMQRPGDNVTLSGKGASAEASKLFFPLMYKYLVTLKSQTHVAHPDSLLNWRDAQVAKLDDLVRQMNAGLPELEGCSPRTSDVLRTYLVSQYLYEICHRYYMFMDFVKENDGVYDIDKETYWQQYFSFLAPREKYLLDNPLLMVATDEIFFNRMEYTLMEPVQQSSIKGSTLAIDYYPEAAEILTGNSTLSLREARKLAMNELHEKLNLSPTNFCAQVCMVRDLFYKLEWGTDYGFAAEEVASTLPYITNPELMRRAVLQYREFVKVKEAEKQFVDANSIRPSTDVEGMSDGEKILRKLIEPYQGKLIYVDIWGTWCAPCRENLKESWRVREALKDYDIVYLFLANKSSDEAWKSVISEYNLTGPNCVHYNLPTDQQSAIEHYIGVNGYPTYKLIDKQGVIHPLNWQHADNLNTLIETIDKFSK</sequence>
<dbReference type="InterPro" id="IPR013766">
    <property type="entry name" value="Thioredoxin_domain"/>
</dbReference>
<dbReference type="SUPFAM" id="SSF52833">
    <property type="entry name" value="Thioredoxin-like"/>
    <property type="match status" value="1"/>
</dbReference>
<dbReference type="InterPro" id="IPR036249">
    <property type="entry name" value="Thioredoxin-like_sf"/>
</dbReference>
<dbReference type="GO" id="GO:0017004">
    <property type="term" value="P:cytochrome complex assembly"/>
    <property type="evidence" value="ECO:0007669"/>
    <property type="project" value="UniProtKB-KW"/>
</dbReference>
<evidence type="ECO:0000256" key="3">
    <source>
        <dbReference type="ARBA" id="ARBA00023157"/>
    </source>
</evidence>
<keyword evidence="2" id="KW-0201">Cytochrome c-type biogenesis</keyword>
<dbReference type="PANTHER" id="PTHR42852">
    <property type="entry name" value="THIOL:DISULFIDE INTERCHANGE PROTEIN DSBE"/>
    <property type="match status" value="1"/>
</dbReference>
<evidence type="ECO:0000256" key="1">
    <source>
        <dbReference type="ARBA" id="ARBA00004196"/>
    </source>
</evidence>
<protein>
    <submittedName>
        <fullName evidence="6">Thioredoxin-like</fullName>
    </submittedName>
</protein>
<dbReference type="AlphaFoldDB" id="A0A1G7SDE2"/>
<dbReference type="PANTHER" id="PTHR42852:SF6">
    <property type="entry name" value="THIOL:DISULFIDE INTERCHANGE PROTEIN DSBE"/>
    <property type="match status" value="1"/>
</dbReference>
<keyword evidence="3" id="KW-1015">Disulfide bond</keyword>
<dbReference type="InterPro" id="IPR050553">
    <property type="entry name" value="Thioredoxin_ResA/DsbE_sf"/>
</dbReference>
<dbReference type="Proteomes" id="UP000198779">
    <property type="component" value="Unassembled WGS sequence"/>
</dbReference>
<evidence type="ECO:0000313" key="6">
    <source>
        <dbReference type="EMBL" id="SDG21003.1"/>
    </source>
</evidence>
<dbReference type="EMBL" id="FNCQ01000001">
    <property type="protein sequence ID" value="SDG21003.1"/>
    <property type="molecule type" value="Genomic_DNA"/>
</dbReference>
<dbReference type="Gene3D" id="3.40.30.10">
    <property type="entry name" value="Glutaredoxin"/>
    <property type="match status" value="1"/>
</dbReference>
<evidence type="ECO:0000256" key="2">
    <source>
        <dbReference type="ARBA" id="ARBA00022748"/>
    </source>
</evidence>
<dbReference type="RefSeq" id="WP_091813970.1">
    <property type="nucleotide sequence ID" value="NZ_FNCQ01000001.1"/>
</dbReference>
<feature type="domain" description="Thioredoxin" evidence="5">
    <location>
        <begin position="407"/>
        <end position="556"/>
    </location>
</feature>
<evidence type="ECO:0000259" key="5">
    <source>
        <dbReference type="PROSITE" id="PS51352"/>
    </source>
</evidence>
<dbReference type="STRING" id="645274.SAMN04487901_101277"/>
<proteinExistence type="predicted"/>
<gene>
    <name evidence="6" type="ORF">SAMN04487901_101277</name>
</gene>
<dbReference type="CDD" id="cd02966">
    <property type="entry name" value="TlpA_like_family"/>
    <property type="match status" value="1"/>
</dbReference>
<evidence type="ECO:0000256" key="4">
    <source>
        <dbReference type="ARBA" id="ARBA00023284"/>
    </source>
</evidence>
<keyword evidence="4" id="KW-0676">Redox-active center</keyword>
<evidence type="ECO:0000313" key="7">
    <source>
        <dbReference type="Proteomes" id="UP000198779"/>
    </source>
</evidence>